<dbReference type="Gene3D" id="3.30.450.40">
    <property type="match status" value="1"/>
</dbReference>
<dbReference type="EC" id="2.7.7.65" evidence="1"/>
<feature type="transmembrane region" description="Helical" evidence="4">
    <location>
        <begin position="21"/>
        <end position="40"/>
    </location>
</feature>
<dbReference type="SUPFAM" id="SSF55781">
    <property type="entry name" value="GAF domain-like"/>
    <property type="match status" value="1"/>
</dbReference>
<dbReference type="CDD" id="cd01949">
    <property type="entry name" value="GGDEF"/>
    <property type="match status" value="1"/>
</dbReference>
<dbReference type="PANTHER" id="PTHR45138">
    <property type="entry name" value="REGULATORY COMPONENTS OF SENSORY TRANSDUCTION SYSTEM"/>
    <property type="match status" value="1"/>
</dbReference>
<dbReference type="SUPFAM" id="SSF55073">
    <property type="entry name" value="Nucleotide cyclase"/>
    <property type="match status" value="1"/>
</dbReference>
<evidence type="ECO:0000256" key="2">
    <source>
        <dbReference type="ARBA" id="ARBA00034247"/>
    </source>
</evidence>
<dbReference type="InterPro" id="IPR000160">
    <property type="entry name" value="GGDEF_dom"/>
</dbReference>
<dbReference type="Pfam" id="PF00990">
    <property type="entry name" value="GGDEF"/>
    <property type="match status" value="1"/>
</dbReference>
<keyword evidence="4" id="KW-1133">Transmembrane helix</keyword>
<dbReference type="Gene3D" id="3.30.70.270">
    <property type="match status" value="1"/>
</dbReference>
<evidence type="ECO:0000259" key="5">
    <source>
        <dbReference type="PROSITE" id="PS50887"/>
    </source>
</evidence>
<evidence type="ECO:0000256" key="1">
    <source>
        <dbReference type="ARBA" id="ARBA00012528"/>
    </source>
</evidence>
<keyword evidence="6" id="KW-0548">Nucleotidyltransferase</keyword>
<proteinExistence type="predicted"/>
<dbReference type="InterPro" id="IPR029787">
    <property type="entry name" value="Nucleotide_cyclase"/>
</dbReference>
<evidence type="ECO:0000256" key="4">
    <source>
        <dbReference type="SAM" id="Phobius"/>
    </source>
</evidence>
<dbReference type="Proteomes" id="UP001210865">
    <property type="component" value="Chromosome"/>
</dbReference>
<keyword evidence="4" id="KW-0472">Membrane</keyword>
<keyword evidence="7" id="KW-1185">Reference proteome</keyword>
<keyword evidence="4" id="KW-0812">Transmembrane</keyword>
<dbReference type="GO" id="GO:0052621">
    <property type="term" value="F:diguanylate cyclase activity"/>
    <property type="evidence" value="ECO:0007669"/>
    <property type="project" value="UniProtKB-EC"/>
</dbReference>
<dbReference type="SMART" id="SM00267">
    <property type="entry name" value="GGDEF"/>
    <property type="match status" value="1"/>
</dbReference>
<feature type="transmembrane region" description="Helical" evidence="4">
    <location>
        <begin position="52"/>
        <end position="73"/>
    </location>
</feature>
<dbReference type="InterPro" id="IPR050469">
    <property type="entry name" value="Diguanylate_Cyclase"/>
</dbReference>
<feature type="domain" description="GGDEF" evidence="5">
    <location>
        <begin position="282"/>
        <end position="412"/>
    </location>
</feature>
<dbReference type="PANTHER" id="PTHR45138:SF9">
    <property type="entry name" value="DIGUANYLATE CYCLASE DGCM-RELATED"/>
    <property type="match status" value="1"/>
</dbReference>
<feature type="region of interest" description="Disordered" evidence="3">
    <location>
        <begin position="408"/>
        <end position="430"/>
    </location>
</feature>
<dbReference type="EMBL" id="CP115174">
    <property type="protein sequence ID" value="WBO23852.1"/>
    <property type="molecule type" value="Genomic_DNA"/>
</dbReference>
<protein>
    <recommendedName>
        <fullName evidence="1">diguanylate cyclase</fullName>
        <ecNumber evidence="1">2.7.7.65</ecNumber>
    </recommendedName>
</protein>
<keyword evidence="6" id="KW-0808">Transferase</keyword>
<evidence type="ECO:0000313" key="6">
    <source>
        <dbReference type="EMBL" id="WBO23852.1"/>
    </source>
</evidence>
<accession>A0ABY7NRN2</accession>
<dbReference type="InterPro" id="IPR043128">
    <property type="entry name" value="Rev_trsase/Diguanyl_cyclase"/>
</dbReference>
<dbReference type="RefSeq" id="WP_270078482.1">
    <property type="nucleotide sequence ID" value="NZ_CP115174.1"/>
</dbReference>
<reference evidence="6 7" key="1">
    <citation type="submission" date="2022-12" db="EMBL/GenBank/DDBJ databases">
        <title>Sphingomonas abieness sp. nov., an endophytic bacterium isolated from Abies koreana.</title>
        <authorList>
            <person name="Jiang L."/>
            <person name="Lee J."/>
        </authorList>
    </citation>
    <scope>NUCLEOTIDE SEQUENCE [LARGE SCALE GENOMIC DNA]</scope>
    <source>
        <strain evidence="7">PAMB 00755</strain>
    </source>
</reference>
<organism evidence="6 7">
    <name type="scientific">Sphingomonas abietis</name>
    <dbReference type="NCBI Taxonomy" id="3012344"/>
    <lineage>
        <taxon>Bacteria</taxon>
        <taxon>Pseudomonadati</taxon>
        <taxon>Pseudomonadota</taxon>
        <taxon>Alphaproteobacteria</taxon>
        <taxon>Sphingomonadales</taxon>
        <taxon>Sphingomonadaceae</taxon>
        <taxon>Sphingomonas</taxon>
    </lineage>
</organism>
<dbReference type="NCBIfam" id="TIGR00254">
    <property type="entry name" value="GGDEF"/>
    <property type="match status" value="1"/>
</dbReference>
<evidence type="ECO:0000313" key="7">
    <source>
        <dbReference type="Proteomes" id="UP001210865"/>
    </source>
</evidence>
<name>A0ABY7NRN2_9SPHN</name>
<gene>
    <name evidence="6" type="ORF">PBT88_06955</name>
</gene>
<dbReference type="InterPro" id="IPR029016">
    <property type="entry name" value="GAF-like_dom_sf"/>
</dbReference>
<dbReference type="PROSITE" id="PS50887">
    <property type="entry name" value="GGDEF"/>
    <property type="match status" value="1"/>
</dbReference>
<sequence length="430" mass="46261">MKLAEVRIETTASDRRVFRAAIILLFALVLGLVCTILGHVGGMRSYGDALSWIDIAALAVSLIALARGAPLAIREMGERRRYAASALESRRRIENLFQMTDMLQSALGYDDANAVLRATASQLLAGFGGALYVFNNSRDRLDLSTCWAWPEDHLPPDTVSPSHCWALKRGKPHVNHVGAAALRCEHLAAGILVLEIPMMARGEVYGLLCVQSGGEEGEARLDEIMPLAAAVADAMSLALSNISLREKLRTQALRDPLTGLYNRRYMEDVLERCVNLSERNGSPVSVVMIDLDHFKLLNDEHGHALGDAVLREVAGAIVGAIRPCDVACRYGGEELLVILPDCSLDDAVTKANVLRARIESLSDNHQCRVTASFGVASMPDNATKANELVAAADGALYAAKQTGRNRVVSADRRGAGTSGGLAAPGEMRPE</sequence>
<comment type="catalytic activity">
    <reaction evidence="2">
        <text>2 GTP = 3',3'-c-di-GMP + 2 diphosphate</text>
        <dbReference type="Rhea" id="RHEA:24898"/>
        <dbReference type="ChEBI" id="CHEBI:33019"/>
        <dbReference type="ChEBI" id="CHEBI:37565"/>
        <dbReference type="ChEBI" id="CHEBI:58805"/>
        <dbReference type="EC" id="2.7.7.65"/>
    </reaction>
</comment>
<evidence type="ECO:0000256" key="3">
    <source>
        <dbReference type="SAM" id="MobiDB-lite"/>
    </source>
</evidence>